<reference evidence="1" key="1">
    <citation type="journal article" date="2021" name="New Phytol.">
        <title>Evolutionary innovations through gain and loss of genes in the ectomycorrhizal Boletales.</title>
        <authorList>
            <person name="Wu G."/>
            <person name="Miyauchi S."/>
            <person name="Morin E."/>
            <person name="Kuo A."/>
            <person name="Drula E."/>
            <person name="Varga T."/>
            <person name="Kohler A."/>
            <person name="Feng B."/>
            <person name="Cao Y."/>
            <person name="Lipzen A."/>
            <person name="Daum C."/>
            <person name="Hundley H."/>
            <person name="Pangilinan J."/>
            <person name="Johnson J."/>
            <person name="Barry K."/>
            <person name="LaButti K."/>
            <person name="Ng V."/>
            <person name="Ahrendt S."/>
            <person name="Min B."/>
            <person name="Choi I.G."/>
            <person name="Park H."/>
            <person name="Plett J.M."/>
            <person name="Magnuson J."/>
            <person name="Spatafora J.W."/>
            <person name="Nagy L.G."/>
            <person name="Henrissat B."/>
            <person name="Grigoriev I.V."/>
            <person name="Yang Z.L."/>
            <person name="Xu J."/>
            <person name="Martin F.M."/>
        </authorList>
    </citation>
    <scope>NUCLEOTIDE SEQUENCE</scope>
    <source>
        <strain evidence="1">ATCC 28755</strain>
    </source>
</reference>
<name>A0ACB8ASP3_9AGAM</name>
<evidence type="ECO:0000313" key="2">
    <source>
        <dbReference type="Proteomes" id="UP000790377"/>
    </source>
</evidence>
<gene>
    <name evidence="1" type="ORF">BJ138DRAFT_692286</name>
</gene>
<dbReference type="Proteomes" id="UP000790377">
    <property type="component" value="Unassembled WGS sequence"/>
</dbReference>
<comment type="caution">
    <text evidence="1">The sequence shown here is derived from an EMBL/GenBank/DDBJ whole genome shotgun (WGS) entry which is preliminary data.</text>
</comment>
<organism evidence="1 2">
    <name type="scientific">Hygrophoropsis aurantiaca</name>
    <dbReference type="NCBI Taxonomy" id="72124"/>
    <lineage>
        <taxon>Eukaryota</taxon>
        <taxon>Fungi</taxon>
        <taxon>Dikarya</taxon>
        <taxon>Basidiomycota</taxon>
        <taxon>Agaricomycotina</taxon>
        <taxon>Agaricomycetes</taxon>
        <taxon>Agaricomycetidae</taxon>
        <taxon>Boletales</taxon>
        <taxon>Coniophorineae</taxon>
        <taxon>Hygrophoropsidaceae</taxon>
        <taxon>Hygrophoropsis</taxon>
    </lineage>
</organism>
<accession>A0ACB8ASP3</accession>
<keyword evidence="2" id="KW-1185">Reference proteome</keyword>
<sequence>MDKTSKDQLIQSYIEKQRVFISSYARNDLQGSPLSTRGTPKKPLEKISDEDFGFNTPMLKPRVAISGIVDTTSEHSDTPCKLRRKALNPKHSSAQSVVTPDRVGNAPAAVPLLPVSAKPKVSKKRQASPTLSEQDRAARLTERRERKRIKRAITKPQLSENPAVSPPPTKKAGSKSREKQGKKRSTSALALMHGFTATNVGKGRITLQPSIGVGVFNKGKASVKTSSCAKQTTLKPNVFSEFSFLNRTPKRIRIINHKRKSPNIKEKKLPGQEICPADNDREAPQSKGPPASEIWDIESDDRLPSSSSPSKGKASQILQSVVLDIWDTGWLPPNNVEEQMRCITPNNTREKTRERNLGTSVSIPHTFKAIEFDPYEDDHESSLHPWQSISQVGQHSAQVQISIPCPQMVASKYFDGQQMSKCQRKPVYRSTPPKSATAPIIDMVAADHCQEAENEARFGCEGTMSLSPDFTSDYLQEEELVTHLPFYPITTPAGRPPEISSYEFVDNPMSDYLLPAPQVFVTPSESGSHRPMTADISEHWDSQHGFVHDYDHLCPAADEIIFQQYESDYAFSEASFDGSRPQNYDNYCPDLADEERSSSGWILSKGSPEANLHSAEFGDGVYDTFEVENQSVFPEDATVHRWSSLEPESVIPDEESWLQPHQFLQGRSLLLGLPDLRPDGYESALSNNLPQAETDVANSIKDHWRPQRL</sequence>
<dbReference type="EMBL" id="MU267593">
    <property type="protein sequence ID" value="KAH7916179.1"/>
    <property type="molecule type" value="Genomic_DNA"/>
</dbReference>
<evidence type="ECO:0000313" key="1">
    <source>
        <dbReference type="EMBL" id="KAH7916179.1"/>
    </source>
</evidence>
<proteinExistence type="predicted"/>
<protein>
    <submittedName>
        <fullName evidence="1">Uncharacterized protein</fullName>
    </submittedName>
</protein>